<feature type="transmembrane region" description="Helical" evidence="2">
    <location>
        <begin position="46"/>
        <end position="66"/>
    </location>
</feature>
<evidence type="ECO:0000256" key="1">
    <source>
        <dbReference type="SAM" id="MobiDB-lite"/>
    </source>
</evidence>
<protein>
    <recommendedName>
        <fullName evidence="3">DUF4220 domain-containing protein</fullName>
    </recommendedName>
</protein>
<evidence type="ECO:0000313" key="5">
    <source>
        <dbReference type="Proteomes" id="UP001497457"/>
    </source>
</evidence>
<dbReference type="AlphaFoldDB" id="A0ABC9BYR8"/>
<organism evidence="4 5">
    <name type="scientific">Urochloa decumbens</name>
    <dbReference type="NCBI Taxonomy" id="240449"/>
    <lineage>
        <taxon>Eukaryota</taxon>
        <taxon>Viridiplantae</taxon>
        <taxon>Streptophyta</taxon>
        <taxon>Embryophyta</taxon>
        <taxon>Tracheophyta</taxon>
        <taxon>Spermatophyta</taxon>
        <taxon>Magnoliopsida</taxon>
        <taxon>Liliopsida</taxon>
        <taxon>Poales</taxon>
        <taxon>Poaceae</taxon>
        <taxon>PACMAD clade</taxon>
        <taxon>Panicoideae</taxon>
        <taxon>Panicodae</taxon>
        <taxon>Paniceae</taxon>
        <taxon>Melinidinae</taxon>
        <taxon>Urochloa</taxon>
    </lineage>
</organism>
<dbReference type="EMBL" id="OZ075138">
    <property type="protein sequence ID" value="CAL5009881.1"/>
    <property type="molecule type" value="Genomic_DNA"/>
</dbReference>
<feature type="region of interest" description="Disordered" evidence="1">
    <location>
        <begin position="178"/>
        <end position="197"/>
    </location>
</feature>
<dbReference type="PANTHER" id="PTHR31325">
    <property type="entry name" value="OS01G0798800 PROTEIN-RELATED"/>
    <property type="match status" value="1"/>
</dbReference>
<feature type="transmembrane region" description="Helical" evidence="2">
    <location>
        <begin position="13"/>
        <end position="34"/>
    </location>
</feature>
<name>A0ABC9BYR8_9POAL</name>
<evidence type="ECO:0000259" key="3">
    <source>
        <dbReference type="Pfam" id="PF13968"/>
    </source>
</evidence>
<reference evidence="4 5" key="2">
    <citation type="submission" date="2024-10" db="EMBL/GenBank/DDBJ databases">
        <authorList>
            <person name="Ryan C."/>
        </authorList>
    </citation>
    <scope>NUCLEOTIDE SEQUENCE [LARGE SCALE GENOMIC DNA]</scope>
</reference>
<sequence>MFVTSVVQFWSEWGLRFSFLGSLAAYTILGLLSGIRRCSVSSQRSIPWWAVVLILWAAYQAVELAAKATLGSLSLSSCNNMSAEEQQLVVFWAPFLLLHLGGPDNMTAYTLEDNMLSLRKVVEMILRLLGVMYAIWNYIYRANSQVMFAAASIMFITGGARYVERACALWRANLDNMQDSSKKPKPGSGGPTSPTEVAAGSMISRSLQRGRELNDGEALLLAQDLFHIWRRALIDSSVDPRSRSQRTSEKIFLLDWRSMCKVVEMQLSLMYEVLYTKASVVHTWPGYLIRFMSPLATTSAASLFWLHRNSEHGELIGASFVGITYLLLGATFTMDVVWLLRALGSTWTYHFLKTKARRQPWAWFVYQVLCFGRWCRLHRAIVLDPLRIVFGINPVGSGCGRAPSGGTTCCMSAPFAGVLGSAGWRPKPD</sequence>
<dbReference type="InterPro" id="IPR025315">
    <property type="entry name" value="DUF4220"/>
</dbReference>
<reference evidence="5" key="1">
    <citation type="submission" date="2024-06" db="EMBL/GenBank/DDBJ databases">
        <authorList>
            <person name="Ryan C."/>
        </authorList>
    </citation>
    <scope>NUCLEOTIDE SEQUENCE [LARGE SCALE GENOMIC DNA]</scope>
</reference>
<keyword evidence="5" id="KW-1185">Reference proteome</keyword>
<proteinExistence type="predicted"/>
<keyword evidence="2" id="KW-0472">Membrane</keyword>
<evidence type="ECO:0000313" key="4">
    <source>
        <dbReference type="EMBL" id="CAL5009881.1"/>
    </source>
</evidence>
<feature type="domain" description="DUF4220" evidence="3">
    <location>
        <begin position="56"/>
        <end position="374"/>
    </location>
</feature>
<keyword evidence="2" id="KW-1133">Transmembrane helix</keyword>
<dbReference type="Pfam" id="PF13968">
    <property type="entry name" value="DUF4220"/>
    <property type="match status" value="1"/>
</dbReference>
<feature type="transmembrane region" description="Helical" evidence="2">
    <location>
        <begin position="124"/>
        <end position="140"/>
    </location>
</feature>
<accession>A0ABC9BYR8</accession>
<dbReference type="Proteomes" id="UP001497457">
    <property type="component" value="Chromosome 28b"/>
</dbReference>
<feature type="transmembrane region" description="Helical" evidence="2">
    <location>
        <begin position="318"/>
        <end position="340"/>
    </location>
</feature>
<evidence type="ECO:0000256" key="2">
    <source>
        <dbReference type="SAM" id="Phobius"/>
    </source>
</evidence>
<gene>
    <name evidence="4" type="ORF">URODEC1_LOCUS69718</name>
</gene>
<keyword evidence="2" id="KW-0812">Transmembrane</keyword>
<feature type="transmembrane region" description="Helical" evidence="2">
    <location>
        <begin position="287"/>
        <end position="306"/>
    </location>
</feature>